<dbReference type="AlphaFoldDB" id="A0A6L5B8C1"/>
<evidence type="ECO:0000313" key="3">
    <source>
        <dbReference type="Proteomes" id="UP000593563"/>
    </source>
</evidence>
<keyword evidence="3" id="KW-1185">Reference proteome</keyword>
<dbReference type="Proteomes" id="UP000593563">
    <property type="component" value="Unassembled WGS sequence"/>
</dbReference>
<proteinExistence type="predicted"/>
<evidence type="ECO:0008006" key="4">
    <source>
        <dbReference type="Google" id="ProtNLM"/>
    </source>
</evidence>
<dbReference type="InterPro" id="IPR012340">
    <property type="entry name" value="NA-bd_OB-fold"/>
</dbReference>
<dbReference type="Gene3D" id="2.40.50.140">
    <property type="entry name" value="Nucleic acid-binding proteins"/>
    <property type="match status" value="1"/>
</dbReference>
<protein>
    <recommendedName>
        <fullName evidence="4">Replication protein A OB domain-containing protein</fullName>
    </recommendedName>
</protein>
<gene>
    <name evidence="2" type="ORF">AG4045_019373</name>
</gene>
<feature type="region of interest" description="Disordered" evidence="1">
    <location>
        <begin position="315"/>
        <end position="353"/>
    </location>
</feature>
<evidence type="ECO:0000256" key="1">
    <source>
        <dbReference type="SAM" id="MobiDB-lite"/>
    </source>
</evidence>
<comment type="caution">
    <text evidence="2">The sequence shown here is derived from an EMBL/GenBank/DDBJ whole genome shotgun (WGS) entry which is preliminary data.</text>
</comment>
<accession>A0A6L5B8C1</accession>
<evidence type="ECO:0000313" key="2">
    <source>
        <dbReference type="EMBL" id="KAF1001901.1"/>
    </source>
</evidence>
<sequence length="353" mass="38759">MHSLANRRCGTNLLMVDETEGSTLTICFAMQKANCFGEGSKIPFQRNEAPFRLLACPVKLLFHESTSLEPLEDSVVQIPRHVVEFVKESILRSRANNSTILLDIVDCYLGSTDVETIFGDNKRRHVNILTDFSVTIIVTLWGNIAEVFDPSLYTEEDAPHVIVVTSVLTGQTVRINSTKGNINLFNISINHTSIKLHGAVNFATTHALAVYMDPDSNHVASVRDRFSSLSNALRFTVGSSPPQIPLHKQLVTNRMTVKNFAAVMTAGKIHAQIIGIDNKAGWFYTSCKVCLKEISAPSGGFIIYESVELNNEASKSSKEASSNQMTLPNENNGKKIKVIHAGTDPVKGEIATQ</sequence>
<name>A0A6L5B8C1_APIGR</name>
<dbReference type="EMBL" id="WRXP01002130">
    <property type="protein sequence ID" value="KAF1001901.1"/>
    <property type="molecule type" value="Genomic_DNA"/>
</dbReference>
<organism evidence="2 3">
    <name type="scientific">Apium graveolens</name>
    <name type="common">Celery</name>
    <dbReference type="NCBI Taxonomy" id="4045"/>
    <lineage>
        <taxon>Eukaryota</taxon>
        <taxon>Viridiplantae</taxon>
        <taxon>Streptophyta</taxon>
        <taxon>Embryophyta</taxon>
        <taxon>Tracheophyta</taxon>
        <taxon>Spermatophyta</taxon>
        <taxon>Magnoliopsida</taxon>
        <taxon>eudicotyledons</taxon>
        <taxon>Gunneridae</taxon>
        <taxon>Pentapetalae</taxon>
        <taxon>asterids</taxon>
        <taxon>campanulids</taxon>
        <taxon>Apiales</taxon>
        <taxon>Apiaceae</taxon>
        <taxon>Apioideae</taxon>
        <taxon>apioid superclade</taxon>
        <taxon>Apieae</taxon>
        <taxon>Apium</taxon>
    </lineage>
</organism>
<reference evidence="2" key="1">
    <citation type="submission" date="2020-01" db="EMBL/GenBank/DDBJ databases">
        <title>The Celery Genome Sequence Reveals Sequential Paleo-tetraploidization, Resistance Gene Elimination, Karyotype Evolution, and Functional Innovation in Apiales.</title>
        <authorList>
            <person name="Song X."/>
        </authorList>
    </citation>
    <scope>NUCLEOTIDE SEQUENCE</scope>
    <source>
        <tissue evidence="2">Leaf</tissue>
    </source>
</reference>